<dbReference type="Proteomes" id="UP000244189">
    <property type="component" value="Unassembled WGS sequence"/>
</dbReference>
<keyword evidence="4" id="KW-1185">Reference proteome</keyword>
<evidence type="ECO:0000256" key="1">
    <source>
        <dbReference type="SAM" id="MobiDB-lite"/>
    </source>
</evidence>
<dbReference type="AlphaFoldDB" id="A0A2T5GU36"/>
<dbReference type="Gene3D" id="1.10.260.40">
    <property type="entry name" value="lambda repressor-like DNA-binding domains"/>
    <property type="match status" value="1"/>
</dbReference>
<dbReference type="PROSITE" id="PS50943">
    <property type="entry name" value="HTH_CROC1"/>
    <property type="match status" value="1"/>
</dbReference>
<evidence type="ECO:0000313" key="4">
    <source>
        <dbReference type="Proteomes" id="UP000244189"/>
    </source>
</evidence>
<evidence type="ECO:0000259" key="2">
    <source>
        <dbReference type="PROSITE" id="PS50943"/>
    </source>
</evidence>
<organism evidence="3 4">
    <name type="scientific">Sphingomonas aurantiaca</name>
    <dbReference type="NCBI Taxonomy" id="185949"/>
    <lineage>
        <taxon>Bacteria</taxon>
        <taxon>Pseudomonadati</taxon>
        <taxon>Pseudomonadota</taxon>
        <taxon>Alphaproteobacteria</taxon>
        <taxon>Sphingomonadales</taxon>
        <taxon>Sphingomonadaceae</taxon>
        <taxon>Sphingomonas</taxon>
    </lineage>
</organism>
<proteinExistence type="predicted"/>
<reference evidence="3 4" key="1">
    <citation type="submission" date="2018-04" db="EMBL/GenBank/DDBJ databases">
        <title>Genomic Encyclopedia of Type Strains, Phase III (KMG-III): the genomes of soil and plant-associated and newly described type strains.</title>
        <authorList>
            <person name="Whitman W."/>
        </authorList>
    </citation>
    <scope>NUCLEOTIDE SEQUENCE [LARGE SCALE GENOMIC DNA]</scope>
    <source>
        <strain evidence="3 4">MA101b</strain>
    </source>
</reference>
<accession>A0A2T5GU36</accession>
<evidence type="ECO:0000313" key="3">
    <source>
        <dbReference type="EMBL" id="PTQ62821.1"/>
    </source>
</evidence>
<comment type="caution">
    <text evidence="3">The sequence shown here is derived from an EMBL/GenBank/DDBJ whole genome shotgun (WGS) entry which is preliminary data.</text>
</comment>
<feature type="domain" description="HTH cro/C1-type" evidence="2">
    <location>
        <begin position="9"/>
        <end position="62"/>
    </location>
</feature>
<dbReference type="CDD" id="cd00093">
    <property type="entry name" value="HTH_XRE"/>
    <property type="match status" value="1"/>
</dbReference>
<dbReference type="SMART" id="SM00530">
    <property type="entry name" value="HTH_XRE"/>
    <property type="match status" value="1"/>
</dbReference>
<dbReference type="InterPro" id="IPR001387">
    <property type="entry name" value="Cro/C1-type_HTH"/>
</dbReference>
<dbReference type="GO" id="GO:0003677">
    <property type="term" value="F:DNA binding"/>
    <property type="evidence" value="ECO:0007669"/>
    <property type="project" value="InterPro"/>
</dbReference>
<name>A0A2T5GU36_9SPHN</name>
<dbReference type="Pfam" id="PF01381">
    <property type="entry name" value="HTH_3"/>
    <property type="match status" value="1"/>
</dbReference>
<dbReference type="InterPro" id="IPR010982">
    <property type="entry name" value="Lambda_DNA-bd_dom_sf"/>
</dbReference>
<protein>
    <submittedName>
        <fullName evidence="3">Helix-turn-helix protein</fullName>
    </submittedName>
</protein>
<feature type="region of interest" description="Disordered" evidence="1">
    <location>
        <begin position="142"/>
        <end position="166"/>
    </location>
</feature>
<sequence length="166" mass="18171">MNVIKAERIRDLMKAKGLSQSELARRVGVSQSAIHKIVSGLAYSSAHLHKVSRALDTSTEYLIGETDDPELGRPLPRCEPRVQHLLLAVAMPNEDALADMFEAQLRVFGKLTGAELARALAKRLPKALARLQSTELYQDLDESKAAVEGAGPLPTDRPAIPQAQRR</sequence>
<dbReference type="SUPFAM" id="SSF47413">
    <property type="entry name" value="lambda repressor-like DNA-binding domains"/>
    <property type="match status" value="1"/>
</dbReference>
<dbReference type="EMBL" id="QAOG01000001">
    <property type="protein sequence ID" value="PTQ62821.1"/>
    <property type="molecule type" value="Genomic_DNA"/>
</dbReference>
<gene>
    <name evidence="3" type="ORF">C8J26_1105</name>
</gene>